<dbReference type="AlphaFoldDB" id="A0A804KU73"/>
<reference evidence="2" key="2">
    <citation type="submission" date="2021-05" db="UniProtKB">
        <authorList>
            <consortium name="EnsemblPlants"/>
        </authorList>
    </citation>
    <scope>IDENTIFICATION</scope>
    <source>
        <strain evidence="2">subsp. malaccensis</strain>
    </source>
</reference>
<dbReference type="EMBL" id="HG996476">
    <property type="protein sequence ID" value="CAG1852970.1"/>
    <property type="molecule type" value="Genomic_DNA"/>
</dbReference>
<dbReference type="EnsemblPlants" id="Ma10_t08940.1">
    <property type="protein sequence ID" value="Ma10_p08940.1"/>
    <property type="gene ID" value="Ma10_g08940"/>
</dbReference>
<evidence type="ECO:0000313" key="1">
    <source>
        <dbReference type="EMBL" id="CAG1852970.1"/>
    </source>
</evidence>
<accession>A0A804KU73</accession>
<evidence type="ECO:0000313" key="2">
    <source>
        <dbReference type="EnsemblPlants" id="Ma10_p08940.1"/>
    </source>
</evidence>
<name>A0A804KU73_MUSAM</name>
<sequence>MASTALAKFGPPVSAIARRSPTSLRLLVTAASRPSQVGMTCRHAIIAFSAGSVVEDAARSVNEEVTVAGGQANKTTESRGIAGASASQVAGIGNRAAEMAQDAWQSAKETTKKAANFVAGRAADTKESIKDDANAVKRAMNAEKNS</sequence>
<proteinExistence type="predicted"/>
<dbReference type="Proteomes" id="UP000012960">
    <property type="component" value="Unplaced"/>
</dbReference>
<gene>
    <name evidence="1" type="ORF">GSMUA_311960.1</name>
</gene>
<dbReference type="InParanoid" id="A0A804KU73"/>
<reference evidence="1" key="1">
    <citation type="submission" date="2021-03" db="EMBL/GenBank/DDBJ databases">
        <authorList>
            <consortium name="Genoscope - CEA"/>
            <person name="William W."/>
        </authorList>
    </citation>
    <scope>NUCLEOTIDE SEQUENCE</scope>
    <source>
        <strain evidence="1">Doubled-haploid Pahang</strain>
    </source>
</reference>
<dbReference type="Gramene" id="Ma10_t08940.1">
    <property type="protein sequence ID" value="Ma10_p08940.1"/>
    <property type="gene ID" value="Ma10_g08940"/>
</dbReference>
<keyword evidence="3" id="KW-1185">Reference proteome</keyword>
<dbReference type="OMA" id="GGQANKT"/>
<organism evidence="2 3">
    <name type="scientific">Musa acuminata subsp. malaccensis</name>
    <name type="common">Wild banana</name>
    <name type="synonym">Musa malaccensis</name>
    <dbReference type="NCBI Taxonomy" id="214687"/>
    <lineage>
        <taxon>Eukaryota</taxon>
        <taxon>Viridiplantae</taxon>
        <taxon>Streptophyta</taxon>
        <taxon>Embryophyta</taxon>
        <taxon>Tracheophyta</taxon>
        <taxon>Spermatophyta</taxon>
        <taxon>Magnoliopsida</taxon>
        <taxon>Liliopsida</taxon>
        <taxon>Zingiberales</taxon>
        <taxon>Musaceae</taxon>
        <taxon>Musa</taxon>
    </lineage>
</organism>
<evidence type="ECO:0000313" key="3">
    <source>
        <dbReference type="Proteomes" id="UP000012960"/>
    </source>
</evidence>
<protein>
    <submittedName>
        <fullName evidence="1">(wild Malaysian banana) hypothetical protein</fullName>
    </submittedName>
</protein>